<dbReference type="EMBL" id="PQVF01000007">
    <property type="protein sequence ID" value="POY36211.1"/>
    <property type="molecule type" value="Genomic_DNA"/>
</dbReference>
<keyword evidence="5" id="KW-1185">Reference proteome</keyword>
<dbReference type="Proteomes" id="UP000236893">
    <property type="component" value="Unassembled WGS sequence"/>
</dbReference>
<dbReference type="RefSeq" id="WP_103789129.1">
    <property type="nucleotide sequence ID" value="NZ_PQVF01000007.1"/>
</dbReference>
<accession>A0A2S5A0V2</accession>
<dbReference type="AlphaFoldDB" id="A0A2S5A0V2"/>
<comment type="cofactor">
    <cofactor evidence="2">
        <name>a divalent metal cation</name>
        <dbReference type="ChEBI" id="CHEBI:60240"/>
    </cofactor>
</comment>
<comment type="similarity">
    <text evidence="1 2">Belongs to the metallophosphoesterase superfamily. YfcE family.</text>
</comment>
<dbReference type="InterPro" id="IPR029052">
    <property type="entry name" value="Metallo-depent_PP-like"/>
</dbReference>
<dbReference type="GO" id="GO:0046872">
    <property type="term" value="F:metal ion binding"/>
    <property type="evidence" value="ECO:0007669"/>
    <property type="project" value="UniProtKB-KW"/>
</dbReference>
<evidence type="ECO:0000313" key="4">
    <source>
        <dbReference type="EMBL" id="POY36211.1"/>
    </source>
</evidence>
<proteinExistence type="inferred from homology"/>
<dbReference type="EC" id="3.1.4.-" evidence="2"/>
<evidence type="ECO:0000259" key="3">
    <source>
        <dbReference type="Pfam" id="PF12850"/>
    </source>
</evidence>
<evidence type="ECO:0000313" key="5">
    <source>
        <dbReference type="Proteomes" id="UP000236893"/>
    </source>
</evidence>
<name>A0A2S5A0V2_9SPHI</name>
<reference evidence="4 5" key="1">
    <citation type="submission" date="2018-01" db="EMBL/GenBank/DDBJ databases">
        <authorList>
            <person name="Gaut B.S."/>
            <person name="Morton B.R."/>
            <person name="Clegg M.T."/>
            <person name="Duvall M.R."/>
        </authorList>
    </citation>
    <scope>NUCLEOTIDE SEQUENCE [LARGE SCALE GENOMIC DNA]</scope>
    <source>
        <strain evidence="4 5">HR-AV</strain>
    </source>
</reference>
<dbReference type="Pfam" id="PF12850">
    <property type="entry name" value="Metallophos_2"/>
    <property type="match status" value="1"/>
</dbReference>
<dbReference type="Gene3D" id="3.60.21.10">
    <property type="match status" value="1"/>
</dbReference>
<organism evidence="4 5">
    <name type="scientific">Solitalea longa</name>
    <dbReference type="NCBI Taxonomy" id="2079460"/>
    <lineage>
        <taxon>Bacteria</taxon>
        <taxon>Pseudomonadati</taxon>
        <taxon>Bacteroidota</taxon>
        <taxon>Sphingobacteriia</taxon>
        <taxon>Sphingobacteriales</taxon>
        <taxon>Sphingobacteriaceae</taxon>
        <taxon>Solitalea</taxon>
    </lineage>
</organism>
<evidence type="ECO:0000256" key="1">
    <source>
        <dbReference type="ARBA" id="ARBA00008950"/>
    </source>
</evidence>
<keyword evidence="2" id="KW-0479">Metal-binding</keyword>
<dbReference type="InterPro" id="IPR000979">
    <property type="entry name" value="Phosphodiesterase_MJ0936/Vps29"/>
</dbReference>
<dbReference type="NCBIfam" id="TIGR00040">
    <property type="entry name" value="yfcE"/>
    <property type="match status" value="1"/>
</dbReference>
<dbReference type="OrthoDB" id="9785951at2"/>
<protein>
    <recommendedName>
        <fullName evidence="2">Phosphoesterase</fullName>
        <ecNumber evidence="2">3.1.4.-</ecNumber>
    </recommendedName>
</protein>
<evidence type="ECO:0000256" key="2">
    <source>
        <dbReference type="RuleBase" id="RU362039"/>
    </source>
</evidence>
<sequence length="164" mass="18922">MKKIGLLSDTHSFIDDALFEHFKDVDEIWHAGDVGAVEVLEKLKKFKPLKGVWGNIDGQEIKLELPFTNRFTCEEVKVLMTHIGGYPGKYNPKFKAELLKEPVDLFICGHSHILKVIYDKQYSFLHINPGAYGKEGFHQVRTLIRFSITGKKIHDLEVIELKKW</sequence>
<gene>
    <name evidence="4" type="ORF">C3K47_10665</name>
</gene>
<dbReference type="InterPro" id="IPR024654">
    <property type="entry name" value="Calcineurin-like_PHP_lpxH"/>
</dbReference>
<dbReference type="SUPFAM" id="SSF56300">
    <property type="entry name" value="Metallo-dependent phosphatases"/>
    <property type="match status" value="1"/>
</dbReference>
<feature type="domain" description="Calcineurin-like phosphoesterase" evidence="3">
    <location>
        <begin position="3"/>
        <end position="149"/>
    </location>
</feature>
<comment type="caution">
    <text evidence="4">The sequence shown here is derived from an EMBL/GenBank/DDBJ whole genome shotgun (WGS) entry which is preliminary data.</text>
</comment>
<dbReference type="GO" id="GO:0016787">
    <property type="term" value="F:hydrolase activity"/>
    <property type="evidence" value="ECO:0007669"/>
    <property type="project" value="UniProtKB-UniRule"/>
</dbReference>